<evidence type="ECO:0000259" key="6">
    <source>
        <dbReference type="PROSITE" id="PS01124"/>
    </source>
</evidence>
<dbReference type="PROSITE" id="PS01124">
    <property type="entry name" value="HTH_ARAC_FAMILY_2"/>
    <property type="match status" value="1"/>
</dbReference>
<dbReference type="Proteomes" id="UP000460142">
    <property type="component" value="Unassembled WGS sequence"/>
</dbReference>
<dbReference type="AlphaFoldDB" id="A0A1H0IPZ1"/>
<evidence type="ECO:0000313" key="7">
    <source>
        <dbReference type="EMBL" id="KAB0486659.1"/>
    </source>
</evidence>
<keyword evidence="4" id="KW-0804">Transcription</keyword>
<protein>
    <submittedName>
        <fullName evidence="7">AraC family transcriptional regulator</fullName>
    </submittedName>
    <submittedName>
        <fullName evidence="9">AraC-type DNA-binding protein</fullName>
    </submittedName>
</protein>
<dbReference type="EMBL" id="VZPS01000004">
    <property type="protein sequence ID" value="KAB0486659.1"/>
    <property type="molecule type" value="Genomic_DNA"/>
</dbReference>
<comment type="subcellular location">
    <subcellularLocation>
        <location evidence="1">Cytoplasm</location>
    </subcellularLocation>
</comment>
<dbReference type="InterPro" id="IPR050204">
    <property type="entry name" value="AraC_XylS_family_regulators"/>
</dbReference>
<keyword evidence="3 9" id="KW-0238">DNA-binding</keyword>
<reference evidence="7 12" key="4">
    <citation type="submission" date="2019-09" db="EMBL/GenBank/DDBJ databases">
        <title>Draft genome sequences of 48 bacterial type strains from the CCUG.</title>
        <authorList>
            <person name="Tunovic T."/>
            <person name="Pineiro-Iglesias B."/>
            <person name="Unosson C."/>
            <person name="Inganas E."/>
            <person name="Ohlen M."/>
            <person name="Cardew S."/>
            <person name="Jensie-Markopoulos S."/>
            <person name="Salva-Serra F."/>
            <person name="Jaen-Luchoro D."/>
            <person name="Karlsson R."/>
            <person name="Svensson-Stadler L."/>
            <person name="Chun J."/>
            <person name="Moore E."/>
        </authorList>
    </citation>
    <scope>NUCLEOTIDE SEQUENCE [LARGE SCALE GENOMIC DNA]</scope>
    <source>
        <strain evidence="7 12">CCUG 53116</strain>
    </source>
</reference>
<dbReference type="SUPFAM" id="SSF46689">
    <property type="entry name" value="Homeodomain-like"/>
    <property type="match status" value="1"/>
</dbReference>
<dbReference type="EMBL" id="MSTQ01000004">
    <property type="protein sequence ID" value="OLU04343.1"/>
    <property type="molecule type" value="Genomic_DNA"/>
</dbReference>
<dbReference type="PANTHER" id="PTHR46796:SF12">
    <property type="entry name" value="HTH-TYPE DNA-BINDING TRANSCRIPTIONAL ACTIVATOR EUTR"/>
    <property type="match status" value="1"/>
</dbReference>
<dbReference type="InterPro" id="IPR009057">
    <property type="entry name" value="Homeodomain-like_sf"/>
</dbReference>
<evidence type="ECO:0000256" key="2">
    <source>
        <dbReference type="ARBA" id="ARBA00023015"/>
    </source>
</evidence>
<evidence type="ECO:0000313" key="9">
    <source>
        <dbReference type="EMBL" id="SDO33390.1"/>
    </source>
</evidence>
<dbReference type="Proteomes" id="UP000186756">
    <property type="component" value="Unassembled WGS sequence"/>
</dbReference>
<reference evidence="8" key="2">
    <citation type="submission" date="2017-01" db="EMBL/GenBank/DDBJ databases">
        <authorList>
            <person name="Mah S.A."/>
            <person name="Swanson W.J."/>
            <person name="Moy G.W."/>
            <person name="Vacquier V.D."/>
        </authorList>
    </citation>
    <scope>NUCLEOTIDE SEQUENCE [LARGE SCALE GENOMIC DNA]</scope>
    <source>
        <strain evidence="8">MT1</strain>
    </source>
</reference>
<dbReference type="InterPro" id="IPR018062">
    <property type="entry name" value="HTH_AraC-typ_CS"/>
</dbReference>
<sequence length="322" mass="36375">MWVEDSVLKRFCLVDSSDYGQIKDVVSQHLRPHRMRLEQSRSLHSQLYGVCFGDCALLDLRYGAAVEIDIGDIQDYYLLRFTLQGAGQVSQGRDVAVLRKGTITVSSPSQHSTIQTDEKCRNLLLRVERSALESQLQVMLGRALTQPLIFQMCVDPQHQGLEIVRSSIEHIHALHQHPMDDTMRLGVSAYAVSVLLTQLPHNYSALINLDRRSLMPRHVRLAQDYIESHLNEALTLVKVAEQCGVSVRTLQNGFARFLNQTPTEYLRSRRLARVHQALKTANGQTSVTDILLDHGVSSIGHFATHYRKEFGCLPSVTLKQHC</sequence>
<dbReference type="PROSITE" id="PS00041">
    <property type="entry name" value="HTH_ARAC_FAMILY_1"/>
    <property type="match status" value="1"/>
</dbReference>
<dbReference type="GO" id="GO:0009893">
    <property type="term" value="P:positive regulation of metabolic process"/>
    <property type="evidence" value="ECO:0007669"/>
    <property type="project" value="UniProtKB-ARBA"/>
</dbReference>
<dbReference type="PANTHER" id="PTHR46796">
    <property type="entry name" value="HTH-TYPE TRANSCRIPTIONAL ACTIVATOR RHAS-RELATED"/>
    <property type="match status" value="1"/>
</dbReference>
<dbReference type="InterPro" id="IPR035418">
    <property type="entry name" value="AraC-bd_2"/>
</dbReference>
<dbReference type="Pfam" id="PF12833">
    <property type="entry name" value="HTH_18"/>
    <property type="match status" value="1"/>
</dbReference>
<evidence type="ECO:0000256" key="4">
    <source>
        <dbReference type="ARBA" id="ARBA00023163"/>
    </source>
</evidence>
<feature type="domain" description="HTH araC/xylS-type" evidence="6">
    <location>
        <begin position="220"/>
        <end position="320"/>
    </location>
</feature>
<keyword evidence="2" id="KW-0805">Transcription regulation</keyword>
<evidence type="ECO:0000256" key="3">
    <source>
        <dbReference type="ARBA" id="ARBA00023125"/>
    </source>
</evidence>
<evidence type="ECO:0000313" key="8">
    <source>
        <dbReference type="EMBL" id="OLU04343.1"/>
    </source>
</evidence>
<evidence type="ECO:0000313" key="11">
    <source>
        <dbReference type="Proteomes" id="UP000198549"/>
    </source>
</evidence>
<evidence type="ECO:0000313" key="12">
    <source>
        <dbReference type="Proteomes" id="UP000460142"/>
    </source>
</evidence>
<reference evidence="10" key="3">
    <citation type="submission" date="2017-01" db="EMBL/GenBank/DDBJ databases">
        <authorList>
            <person name="Poblete-Castro I."/>
        </authorList>
    </citation>
    <scope>NUCLEOTIDE SEQUENCE [LARGE SCALE GENOMIC DNA]</scope>
    <source>
        <strain evidence="10">DSM 18361 / CCUG 53116 / MT1</strain>
    </source>
</reference>
<organism evidence="9 11">
    <name type="scientific">Pseudomonas reinekei</name>
    <dbReference type="NCBI Taxonomy" id="395598"/>
    <lineage>
        <taxon>Bacteria</taxon>
        <taxon>Pseudomonadati</taxon>
        <taxon>Pseudomonadota</taxon>
        <taxon>Gammaproteobacteria</taxon>
        <taxon>Pseudomonadales</taxon>
        <taxon>Pseudomonadaceae</taxon>
        <taxon>Pseudomonas</taxon>
    </lineage>
</organism>
<dbReference type="InterPro" id="IPR018060">
    <property type="entry name" value="HTH_AraC"/>
</dbReference>
<dbReference type="Pfam" id="PF14525">
    <property type="entry name" value="AraC_binding_2"/>
    <property type="match status" value="1"/>
</dbReference>
<dbReference type="EMBL" id="LT629709">
    <property type="protein sequence ID" value="SDO33390.1"/>
    <property type="molecule type" value="Genomic_DNA"/>
</dbReference>
<accession>A0A1H0IPZ1</accession>
<comment type="function">
    <text evidence="5">Regulatory protein of the TOL plasmid xyl operons. XylS activates the xylXYZLTEGFJQKIH operon required for the degradation of toluene, m-xylene and p-xylene.</text>
</comment>
<proteinExistence type="predicted"/>
<dbReference type="SMART" id="SM00342">
    <property type="entry name" value="HTH_ARAC"/>
    <property type="match status" value="1"/>
</dbReference>
<evidence type="ECO:0000256" key="1">
    <source>
        <dbReference type="ARBA" id="ARBA00004496"/>
    </source>
</evidence>
<gene>
    <name evidence="8" type="ORF">BVK86_08880</name>
    <name evidence="7" type="ORF">F7R15_07195</name>
    <name evidence="9" type="ORF">SAMN04490202_0616</name>
</gene>
<dbReference type="OrthoDB" id="9023142at2"/>
<keyword evidence="10" id="KW-1185">Reference proteome</keyword>
<dbReference type="GO" id="GO:0005737">
    <property type="term" value="C:cytoplasm"/>
    <property type="evidence" value="ECO:0007669"/>
    <property type="project" value="UniProtKB-SubCell"/>
</dbReference>
<dbReference type="Proteomes" id="UP000198549">
    <property type="component" value="Chromosome I"/>
</dbReference>
<evidence type="ECO:0000256" key="5">
    <source>
        <dbReference type="ARBA" id="ARBA00037345"/>
    </source>
</evidence>
<dbReference type="RefSeq" id="WP_075946060.1">
    <property type="nucleotide sequence ID" value="NZ_LT629709.1"/>
</dbReference>
<dbReference type="GO" id="GO:0043565">
    <property type="term" value="F:sequence-specific DNA binding"/>
    <property type="evidence" value="ECO:0007669"/>
    <property type="project" value="InterPro"/>
</dbReference>
<dbReference type="Gene3D" id="1.10.10.60">
    <property type="entry name" value="Homeodomain-like"/>
    <property type="match status" value="1"/>
</dbReference>
<evidence type="ECO:0000313" key="10">
    <source>
        <dbReference type="Proteomes" id="UP000186756"/>
    </source>
</evidence>
<reference evidence="9 11" key="1">
    <citation type="submission" date="2016-10" db="EMBL/GenBank/DDBJ databases">
        <authorList>
            <person name="de Groot N.N."/>
        </authorList>
    </citation>
    <scope>NUCLEOTIDE SEQUENCE [LARGE SCALE GENOMIC DNA]</scope>
    <source>
        <strain evidence="9 11">BS3776</strain>
    </source>
</reference>
<dbReference type="GO" id="GO:0003700">
    <property type="term" value="F:DNA-binding transcription factor activity"/>
    <property type="evidence" value="ECO:0007669"/>
    <property type="project" value="InterPro"/>
</dbReference>
<name>A0A1H0IPZ1_PSERE</name>